<gene>
    <name evidence="1" type="ORF">SCF082_LOCUS33467</name>
</gene>
<accession>A0ABP0NQC3</accession>
<sequence>MEGLGREMSSRQLFDIQREAEAMQMVWLQEHTALQTLAAQVEAELGDRSRSESCELCWQPLAARSPMRRWPRETRCSYRRAAGAELVLTFQLGGENIEPHSAVCSRDLAEPPSWWNLKIQGHGVGAEEVIVLPRLCYEMAGQRQELTVHHEAEHQHESGPKAQVDLSFWGTWPEELRHAEVMSTAAVEQVYCFVEVLPGPPVRQPLTIGENKDPSERTQSS</sequence>
<proteinExistence type="predicted"/>
<reference evidence="1 2" key="1">
    <citation type="submission" date="2024-02" db="EMBL/GenBank/DDBJ databases">
        <authorList>
            <person name="Chen Y."/>
            <person name="Shah S."/>
            <person name="Dougan E. K."/>
            <person name="Thang M."/>
            <person name="Chan C."/>
        </authorList>
    </citation>
    <scope>NUCLEOTIDE SEQUENCE [LARGE SCALE GENOMIC DNA]</scope>
</reference>
<protein>
    <submittedName>
        <fullName evidence="1">Uncharacterized protein</fullName>
    </submittedName>
</protein>
<organism evidence="1 2">
    <name type="scientific">Durusdinium trenchii</name>
    <dbReference type="NCBI Taxonomy" id="1381693"/>
    <lineage>
        <taxon>Eukaryota</taxon>
        <taxon>Sar</taxon>
        <taxon>Alveolata</taxon>
        <taxon>Dinophyceae</taxon>
        <taxon>Suessiales</taxon>
        <taxon>Symbiodiniaceae</taxon>
        <taxon>Durusdinium</taxon>
    </lineage>
</organism>
<name>A0ABP0NQC3_9DINO</name>
<keyword evidence="2" id="KW-1185">Reference proteome</keyword>
<comment type="caution">
    <text evidence="1">The sequence shown here is derived from an EMBL/GenBank/DDBJ whole genome shotgun (WGS) entry which is preliminary data.</text>
</comment>
<evidence type="ECO:0000313" key="2">
    <source>
        <dbReference type="Proteomes" id="UP001642464"/>
    </source>
</evidence>
<evidence type="ECO:0000313" key="1">
    <source>
        <dbReference type="EMBL" id="CAK9065362.1"/>
    </source>
</evidence>
<dbReference type="EMBL" id="CAXAMM010029802">
    <property type="protein sequence ID" value="CAK9065362.1"/>
    <property type="molecule type" value="Genomic_DNA"/>
</dbReference>
<dbReference type="Proteomes" id="UP001642464">
    <property type="component" value="Unassembled WGS sequence"/>
</dbReference>